<evidence type="ECO:0000256" key="6">
    <source>
        <dbReference type="ARBA" id="ARBA00023136"/>
    </source>
</evidence>
<keyword evidence="4" id="KW-1133">Transmembrane helix</keyword>
<keyword evidence="9" id="KW-1185">Reference proteome</keyword>
<keyword evidence="7" id="KW-0325">Glycoprotein</keyword>
<evidence type="ECO:0000256" key="4">
    <source>
        <dbReference type="ARBA" id="ARBA00022989"/>
    </source>
</evidence>
<reference evidence="8 9" key="1">
    <citation type="submission" date="2019-07" db="EMBL/GenBank/DDBJ databases">
        <authorList>
            <person name="Jastrzebski P J."/>
            <person name="Paukszto L."/>
            <person name="Jastrzebski P J."/>
        </authorList>
    </citation>
    <scope>NUCLEOTIDE SEQUENCE [LARGE SCALE GENOMIC DNA]</scope>
    <source>
        <strain evidence="8 9">WMS-il1</strain>
    </source>
</reference>
<keyword evidence="5" id="KW-0333">Golgi apparatus</keyword>
<proteinExistence type="predicted"/>
<dbReference type="GO" id="GO:0035269">
    <property type="term" value="P:protein O-linked glycosylation via mannose"/>
    <property type="evidence" value="ECO:0007669"/>
    <property type="project" value="TreeGrafter"/>
</dbReference>
<evidence type="ECO:0000256" key="7">
    <source>
        <dbReference type="ARBA" id="ARBA00023180"/>
    </source>
</evidence>
<protein>
    <recommendedName>
        <fullName evidence="10">Nucleotide-diphospho-sugar transferase domain-containing protein</fullName>
    </recommendedName>
</protein>
<dbReference type="EMBL" id="CABIJS010000611">
    <property type="protein sequence ID" value="VUZ54256.1"/>
    <property type="molecule type" value="Genomic_DNA"/>
</dbReference>
<evidence type="ECO:0000256" key="2">
    <source>
        <dbReference type="ARBA" id="ARBA00022692"/>
    </source>
</evidence>
<evidence type="ECO:0000313" key="8">
    <source>
        <dbReference type="EMBL" id="VUZ54256.1"/>
    </source>
</evidence>
<dbReference type="GO" id="GO:0000139">
    <property type="term" value="C:Golgi membrane"/>
    <property type="evidence" value="ECO:0007669"/>
    <property type="project" value="UniProtKB-SubCell"/>
</dbReference>
<evidence type="ECO:0000256" key="3">
    <source>
        <dbReference type="ARBA" id="ARBA00022968"/>
    </source>
</evidence>
<evidence type="ECO:0000313" key="9">
    <source>
        <dbReference type="Proteomes" id="UP000321570"/>
    </source>
</evidence>
<dbReference type="Gene3D" id="3.90.550.10">
    <property type="entry name" value="Spore Coat Polysaccharide Biosynthesis Protein SpsA, Chain A"/>
    <property type="match status" value="1"/>
</dbReference>
<evidence type="ECO:0000256" key="5">
    <source>
        <dbReference type="ARBA" id="ARBA00023034"/>
    </source>
</evidence>
<sequence length="570" mass="65478">MKENDSEAIHIVQMLIGPKSVRFQTIFLKSLFMHHFEMGQPNPMPIHFHFLTDNVTRNIIEAKMASWRVNNVSMSFYPAEPIQARLGWMRSQHPATKVASMKLYIPEILNSSVSKILLLDSDVVFMVDAEEMWRLFDEFDKYQFLGMVREQAPVSFDLRAIGGNLQTYGFNAGIMMWHLKKISQDTWNKIWNRTHERRSKISSSYAAAEQTLINFVIMENPTILKELHCTWNLQMYEPVRSDNCWSTWNRSPGDGIESPKLLHADAVNKAENEFQALEPSALAKNVGDIKKRYIAIRSQYHLMNGYMFRHSPIEPPAFDIGRIMKRSYPDRQLLNSEKLCKSHWSFLKTWCQGVHHFVYNIYNRIHPLYVYQNHPILTNNSNQISLVVSVDFNKSFNELETVASQWPGVISAAILASDLEAHQFLGKVERSIVLKQRNNIFYHIVYRNSSFPENIALHNTAVNYAPTKRVLLIPKINANLAALGALISTKPTKNESMKVLVPASEEKFACYYIINDLCALVESTIPNLKDDFKQKLIGLVISTNGALLPNELEKLDRSEQLMALVANQVL</sequence>
<dbReference type="GO" id="GO:0042285">
    <property type="term" value="F:xylosyltransferase activity"/>
    <property type="evidence" value="ECO:0007669"/>
    <property type="project" value="TreeGrafter"/>
</dbReference>
<dbReference type="PANTHER" id="PTHR12270">
    <property type="entry name" value="GLYCOSYLTRANSFERASE-RELATED"/>
    <property type="match status" value="1"/>
</dbReference>
<name>A0A564Z4B1_HYMDI</name>
<evidence type="ECO:0000256" key="1">
    <source>
        <dbReference type="ARBA" id="ARBA00004323"/>
    </source>
</evidence>
<keyword evidence="6" id="KW-0472">Membrane</keyword>
<dbReference type="InterPro" id="IPR051292">
    <property type="entry name" value="Xyl/GlcA_transferase"/>
</dbReference>
<keyword evidence="2" id="KW-0812">Transmembrane</keyword>
<accession>A0A564Z4B1</accession>
<gene>
    <name evidence="8" type="ORF">WMSIL1_LOCUS12355</name>
</gene>
<dbReference type="SUPFAM" id="SSF53448">
    <property type="entry name" value="Nucleotide-diphospho-sugar transferases"/>
    <property type="match status" value="1"/>
</dbReference>
<dbReference type="Pfam" id="PF01501">
    <property type="entry name" value="Glyco_transf_8"/>
    <property type="match status" value="1"/>
</dbReference>
<dbReference type="InterPro" id="IPR002495">
    <property type="entry name" value="Glyco_trans_8"/>
</dbReference>
<comment type="subcellular location">
    <subcellularLocation>
        <location evidence="1">Golgi apparatus membrane</location>
        <topology evidence="1">Single-pass type II membrane protein</topology>
    </subcellularLocation>
</comment>
<organism evidence="8 9">
    <name type="scientific">Hymenolepis diminuta</name>
    <name type="common">Rat tapeworm</name>
    <dbReference type="NCBI Taxonomy" id="6216"/>
    <lineage>
        <taxon>Eukaryota</taxon>
        <taxon>Metazoa</taxon>
        <taxon>Spiralia</taxon>
        <taxon>Lophotrochozoa</taxon>
        <taxon>Platyhelminthes</taxon>
        <taxon>Cestoda</taxon>
        <taxon>Eucestoda</taxon>
        <taxon>Cyclophyllidea</taxon>
        <taxon>Hymenolepididae</taxon>
        <taxon>Hymenolepis</taxon>
    </lineage>
</organism>
<dbReference type="Proteomes" id="UP000321570">
    <property type="component" value="Unassembled WGS sequence"/>
</dbReference>
<dbReference type="AlphaFoldDB" id="A0A564Z4B1"/>
<evidence type="ECO:0008006" key="10">
    <source>
        <dbReference type="Google" id="ProtNLM"/>
    </source>
</evidence>
<dbReference type="PANTHER" id="PTHR12270:SF25">
    <property type="entry name" value="GLYCOSYLTRANSFERASE-LIKE PROTEIN LARGE"/>
    <property type="match status" value="1"/>
</dbReference>
<dbReference type="InterPro" id="IPR029044">
    <property type="entry name" value="Nucleotide-diphossugar_trans"/>
</dbReference>
<keyword evidence="3" id="KW-0735">Signal-anchor</keyword>
<dbReference type="GO" id="GO:0015020">
    <property type="term" value="F:glucuronosyltransferase activity"/>
    <property type="evidence" value="ECO:0007669"/>
    <property type="project" value="TreeGrafter"/>
</dbReference>